<keyword evidence="2" id="KW-1185">Reference proteome</keyword>
<accession>A0ABD0KJF7</accession>
<dbReference type="SUPFAM" id="SSF56219">
    <property type="entry name" value="DNase I-like"/>
    <property type="match status" value="1"/>
</dbReference>
<gene>
    <name evidence="1" type="ORF">BaRGS_00021471</name>
</gene>
<protein>
    <recommendedName>
        <fullName evidence="3">Endonuclease/exonuclease/phosphatase domain-containing protein</fullName>
    </recommendedName>
</protein>
<dbReference type="AlphaFoldDB" id="A0ABD0KJF7"/>
<proteinExistence type="predicted"/>
<evidence type="ECO:0000313" key="1">
    <source>
        <dbReference type="EMBL" id="KAK7487243.1"/>
    </source>
</evidence>
<dbReference type="Gene3D" id="3.60.10.10">
    <property type="entry name" value="Endonuclease/exonuclease/phosphatase"/>
    <property type="match status" value="1"/>
</dbReference>
<dbReference type="EMBL" id="JACVVK020000167">
    <property type="protein sequence ID" value="KAK7487243.1"/>
    <property type="molecule type" value="Genomic_DNA"/>
</dbReference>
<evidence type="ECO:0000313" key="2">
    <source>
        <dbReference type="Proteomes" id="UP001519460"/>
    </source>
</evidence>
<name>A0ABD0KJF7_9CAEN</name>
<organism evidence="1 2">
    <name type="scientific">Batillaria attramentaria</name>
    <dbReference type="NCBI Taxonomy" id="370345"/>
    <lineage>
        <taxon>Eukaryota</taxon>
        <taxon>Metazoa</taxon>
        <taxon>Spiralia</taxon>
        <taxon>Lophotrochozoa</taxon>
        <taxon>Mollusca</taxon>
        <taxon>Gastropoda</taxon>
        <taxon>Caenogastropoda</taxon>
        <taxon>Sorbeoconcha</taxon>
        <taxon>Cerithioidea</taxon>
        <taxon>Batillariidae</taxon>
        <taxon>Batillaria</taxon>
    </lineage>
</organism>
<reference evidence="1 2" key="1">
    <citation type="journal article" date="2023" name="Sci. Data">
        <title>Genome assembly of the Korean intertidal mud-creeper Batillaria attramentaria.</title>
        <authorList>
            <person name="Patra A.K."/>
            <person name="Ho P.T."/>
            <person name="Jun S."/>
            <person name="Lee S.J."/>
            <person name="Kim Y."/>
            <person name="Won Y.J."/>
        </authorList>
    </citation>
    <scope>NUCLEOTIDE SEQUENCE [LARGE SCALE GENOMIC DNA]</scope>
    <source>
        <strain evidence="1">Wonlab-2016</strain>
    </source>
</reference>
<dbReference type="InterPro" id="IPR036691">
    <property type="entry name" value="Endo/exonu/phosph_ase_sf"/>
</dbReference>
<sequence length="201" mass="22241">ETFSRDFPSQLFPLHDVYIAAGVKVSDSVTGRLSGGVVLLVRKEFSPLVKHVTVEYDNIVVVKLSKDMLGSVTDIMLLGVYLPPANSVYYKDTEIENGVFLVEQCILDIQEQFSDVSFLLCGDLNARTGDRFPCGDSLPDDFVDMEPSNMCSVTDSVRTSKDCVINAFGTYLLSVCEQFDLVILNGVLSGDCSGDYLYRRF</sequence>
<feature type="non-terminal residue" evidence="1">
    <location>
        <position position="1"/>
    </location>
</feature>
<dbReference type="Proteomes" id="UP001519460">
    <property type="component" value="Unassembled WGS sequence"/>
</dbReference>
<evidence type="ECO:0008006" key="3">
    <source>
        <dbReference type="Google" id="ProtNLM"/>
    </source>
</evidence>
<comment type="caution">
    <text evidence="1">The sequence shown here is derived from an EMBL/GenBank/DDBJ whole genome shotgun (WGS) entry which is preliminary data.</text>
</comment>